<evidence type="ECO:0000313" key="1">
    <source>
        <dbReference type="EMBL" id="KAJ8678014.1"/>
    </source>
</evidence>
<evidence type="ECO:0000313" key="2">
    <source>
        <dbReference type="Proteomes" id="UP001239111"/>
    </source>
</evidence>
<gene>
    <name evidence="1" type="ORF">QAD02_013801</name>
</gene>
<sequence length="133" mass="15940">MRRGRKPRLSSERIFDSIKELEFFREDEKLLKYKDMNVPLKPKRQKRKQPAPTYATEWDEDEFYDGLDCESLSEEFNSIDLIIKMTKQESLDNVFHKISVVPFIVTYWHPNQTSMWSLYSEVDSGLSLIIWKI</sequence>
<dbReference type="EMBL" id="CM056742">
    <property type="protein sequence ID" value="KAJ8678014.1"/>
    <property type="molecule type" value="Genomic_DNA"/>
</dbReference>
<organism evidence="1 2">
    <name type="scientific">Eretmocerus hayati</name>
    <dbReference type="NCBI Taxonomy" id="131215"/>
    <lineage>
        <taxon>Eukaryota</taxon>
        <taxon>Metazoa</taxon>
        <taxon>Ecdysozoa</taxon>
        <taxon>Arthropoda</taxon>
        <taxon>Hexapoda</taxon>
        <taxon>Insecta</taxon>
        <taxon>Pterygota</taxon>
        <taxon>Neoptera</taxon>
        <taxon>Endopterygota</taxon>
        <taxon>Hymenoptera</taxon>
        <taxon>Apocrita</taxon>
        <taxon>Proctotrupomorpha</taxon>
        <taxon>Chalcidoidea</taxon>
        <taxon>Aphelinidae</taxon>
        <taxon>Aphelininae</taxon>
        <taxon>Eretmocerus</taxon>
    </lineage>
</organism>
<protein>
    <submittedName>
        <fullName evidence="1">Uncharacterized protein</fullName>
    </submittedName>
</protein>
<dbReference type="Proteomes" id="UP001239111">
    <property type="component" value="Chromosome 2"/>
</dbReference>
<accession>A0ACC2P3W7</accession>
<reference evidence="1" key="1">
    <citation type="submission" date="2023-04" db="EMBL/GenBank/DDBJ databases">
        <title>A chromosome-level genome assembly of the parasitoid wasp Eretmocerus hayati.</title>
        <authorList>
            <person name="Zhong Y."/>
            <person name="Liu S."/>
            <person name="Liu Y."/>
        </authorList>
    </citation>
    <scope>NUCLEOTIDE SEQUENCE</scope>
    <source>
        <strain evidence="1">ZJU_SS_LIU_2023</strain>
    </source>
</reference>
<comment type="caution">
    <text evidence="1">The sequence shown here is derived from an EMBL/GenBank/DDBJ whole genome shotgun (WGS) entry which is preliminary data.</text>
</comment>
<keyword evidence="2" id="KW-1185">Reference proteome</keyword>
<name>A0ACC2P3W7_9HYME</name>
<proteinExistence type="predicted"/>